<gene>
    <name evidence="2" type="primary">ORF176679</name>
    <name evidence="1" type="synonym">ORF176657</name>
    <name evidence="3" type="synonym">ORF176706</name>
    <name evidence="4" type="synonym">ORF176734</name>
    <name evidence="5" type="synonym">ORF176744</name>
    <name evidence="6" type="synonym">ORF176754</name>
</gene>
<evidence type="ECO:0000313" key="3">
    <source>
        <dbReference type="EMBL" id="CEK90415.1"/>
    </source>
</evidence>
<reference evidence="2" key="1">
    <citation type="submission" date="2014-12" db="EMBL/GenBank/DDBJ databases">
        <title>Insight into the proteome of Arion vulgaris.</title>
        <authorList>
            <person name="Aradska J."/>
            <person name="Bulat T."/>
            <person name="Smidak R."/>
            <person name="Sarate P."/>
            <person name="Gangsoo J."/>
            <person name="Sialana F."/>
            <person name="Bilban M."/>
            <person name="Lubec G."/>
        </authorList>
    </citation>
    <scope>NUCLEOTIDE SEQUENCE</scope>
    <source>
        <tissue evidence="2">Skin</tissue>
    </source>
</reference>
<dbReference type="EMBL" id="HACG01043545">
    <property type="protein sequence ID" value="CEK90410.1"/>
    <property type="molecule type" value="Transcribed_RNA"/>
</dbReference>
<name>A0A0B7BC19_9EUPU</name>
<evidence type="ECO:0000313" key="2">
    <source>
        <dbReference type="EMBL" id="CEK90412.1"/>
    </source>
</evidence>
<evidence type="ECO:0000313" key="5">
    <source>
        <dbReference type="EMBL" id="CEK90419.1"/>
    </source>
</evidence>
<dbReference type="EMBL" id="HACG01043554">
    <property type="protein sequence ID" value="CEK90419.1"/>
    <property type="molecule type" value="Transcribed_RNA"/>
</dbReference>
<dbReference type="EMBL" id="HACG01043547">
    <property type="protein sequence ID" value="CEK90412.1"/>
    <property type="molecule type" value="Transcribed_RNA"/>
</dbReference>
<sequence>WIIQEWRCLNNGNQTGMKMTQVNNILEATWLNCTQNNMVRHLGKYYREEMQENVMVHQYPLNPRPPRARVLYCAPRAGLP</sequence>
<dbReference type="AlphaFoldDB" id="A0A0B7BC19"/>
<protein>
    <submittedName>
        <fullName evidence="2">Uncharacterized protein</fullName>
    </submittedName>
</protein>
<evidence type="ECO:0000313" key="4">
    <source>
        <dbReference type="EMBL" id="CEK90418.1"/>
    </source>
</evidence>
<dbReference type="EMBL" id="HACG01043550">
    <property type="protein sequence ID" value="CEK90415.1"/>
    <property type="molecule type" value="Transcribed_RNA"/>
</dbReference>
<evidence type="ECO:0000313" key="1">
    <source>
        <dbReference type="EMBL" id="CEK90410.1"/>
    </source>
</evidence>
<evidence type="ECO:0000313" key="6">
    <source>
        <dbReference type="EMBL" id="CEK90420.1"/>
    </source>
</evidence>
<organism evidence="2">
    <name type="scientific">Arion vulgaris</name>
    <dbReference type="NCBI Taxonomy" id="1028688"/>
    <lineage>
        <taxon>Eukaryota</taxon>
        <taxon>Metazoa</taxon>
        <taxon>Spiralia</taxon>
        <taxon>Lophotrochozoa</taxon>
        <taxon>Mollusca</taxon>
        <taxon>Gastropoda</taxon>
        <taxon>Heterobranchia</taxon>
        <taxon>Euthyneura</taxon>
        <taxon>Panpulmonata</taxon>
        <taxon>Eupulmonata</taxon>
        <taxon>Stylommatophora</taxon>
        <taxon>Helicina</taxon>
        <taxon>Arionoidea</taxon>
        <taxon>Arionidae</taxon>
        <taxon>Arion</taxon>
    </lineage>
</organism>
<feature type="non-terminal residue" evidence="2">
    <location>
        <position position="1"/>
    </location>
</feature>
<dbReference type="EMBL" id="HACG01043553">
    <property type="protein sequence ID" value="CEK90418.1"/>
    <property type="molecule type" value="Transcribed_RNA"/>
</dbReference>
<proteinExistence type="predicted"/>
<accession>A0A0B7BC19</accession>
<dbReference type="EMBL" id="HACG01043555">
    <property type="protein sequence ID" value="CEK90420.1"/>
    <property type="molecule type" value="Transcribed_RNA"/>
</dbReference>